<dbReference type="Pfam" id="PF00392">
    <property type="entry name" value="GntR"/>
    <property type="match status" value="1"/>
</dbReference>
<evidence type="ECO:0000256" key="3">
    <source>
        <dbReference type="ARBA" id="ARBA00023163"/>
    </source>
</evidence>
<name>A0A3P3ENY0_9BURK</name>
<organism evidence="6 9">
    <name type="scientific">Variovorax beijingensis</name>
    <dbReference type="NCBI Taxonomy" id="2496117"/>
    <lineage>
        <taxon>Bacteria</taxon>
        <taxon>Pseudomonadati</taxon>
        <taxon>Pseudomonadota</taxon>
        <taxon>Betaproteobacteria</taxon>
        <taxon>Burkholderiales</taxon>
        <taxon>Comamonadaceae</taxon>
        <taxon>Variovorax</taxon>
    </lineage>
</organism>
<evidence type="ECO:0000313" key="9">
    <source>
        <dbReference type="Proteomes" id="UP000271590"/>
    </source>
</evidence>
<dbReference type="PROSITE" id="PS50949">
    <property type="entry name" value="HTH_GNTR"/>
    <property type="match status" value="1"/>
</dbReference>
<comment type="caution">
    <text evidence="6">The sequence shown here is derived from an EMBL/GenBank/DDBJ whole genome shotgun (WGS) entry which is preliminary data.</text>
</comment>
<feature type="compositionally biased region" description="Polar residues" evidence="4">
    <location>
        <begin position="15"/>
        <end position="24"/>
    </location>
</feature>
<dbReference type="GO" id="GO:0043565">
    <property type="term" value="F:sequence-specific DNA binding"/>
    <property type="evidence" value="ECO:0007669"/>
    <property type="project" value="InterPro"/>
</dbReference>
<keyword evidence="8" id="KW-1185">Reference proteome</keyword>
<dbReference type="PANTHER" id="PTHR43537">
    <property type="entry name" value="TRANSCRIPTIONAL REGULATOR, GNTR FAMILY"/>
    <property type="match status" value="1"/>
</dbReference>
<dbReference type="SMART" id="SM00345">
    <property type="entry name" value="HTH_GNTR"/>
    <property type="match status" value="1"/>
</dbReference>
<evidence type="ECO:0000256" key="4">
    <source>
        <dbReference type="SAM" id="MobiDB-lite"/>
    </source>
</evidence>
<dbReference type="EMBL" id="RXFQ01000006">
    <property type="protein sequence ID" value="RSZ37492.1"/>
    <property type="molecule type" value="Genomic_DNA"/>
</dbReference>
<dbReference type="Proteomes" id="UP000271590">
    <property type="component" value="Unassembled WGS sequence"/>
</dbReference>
<sequence length="262" mass="28544">MPSGEESPLAHTNDETSNMATSTISPPPAAADAALFESVESTDLVGLVEAQLTRAIVEGRLAPGSRIVEADIARRMGVSRAPVREAARRLERQGVLVAKPRHGFAVRTISVQEIDDLFEVRLSLELTSIELACRKADDAGIARVQALVEAMVREANTQPQHHRIANDLALHTLICELSGNAHLHRIFMNTQTEMQMIIALIDAVYHDPTAMAATHRPIVDALVRRDPEAAKAAMRVHLEDAWQHVRALFVKQHGAAPLPANA</sequence>
<proteinExistence type="predicted"/>
<keyword evidence="3" id="KW-0804">Transcription</keyword>
<dbReference type="Pfam" id="PF07729">
    <property type="entry name" value="FCD"/>
    <property type="match status" value="1"/>
</dbReference>
<keyword evidence="1" id="KW-0805">Transcription regulation</keyword>
<evidence type="ECO:0000259" key="5">
    <source>
        <dbReference type="PROSITE" id="PS50949"/>
    </source>
</evidence>
<feature type="region of interest" description="Disordered" evidence="4">
    <location>
        <begin position="1"/>
        <end position="28"/>
    </location>
</feature>
<dbReference type="InterPro" id="IPR000524">
    <property type="entry name" value="Tscrpt_reg_HTH_GntR"/>
</dbReference>
<dbReference type="InterPro" id="IPR008920">
    <property type="entry name" value="TF_FadR/GntR_C"/>
</dbReference>
<dbReference type="SUPFAM" id="SSF46785">
    <property type="entry name" value="Winged helix' DNA-binding domain"/>
    <property type="match status" value="1"/>
</dbReference>
<evidence type="ECO:0000313" key="6">
    <source>
        <dbReference type="EMBL" id="RRH88099.1"/>
    </source>
</evidence>
<dbReference type="Gene3D" id="1.20.120.530">
    <property type="entry name" value="GntR ligand-binding domain-like"/>
    <property type="match status" value="1"/>
</dbReference>
<dbReference type="InterPro" id="IPR036390">
    <property type="entry name" value="WH_DNA-bd_sf"/>
</dbReference>
<protein>
    <submittedName>
        <fullName evidence="6">GntR family transcriptional regulator</fullName>
    </submittedName>
</protein>
<reference evidence="7 8" key="2">
    <citation type="submission" date="2018-12" db="EMBL/GenBank/DDBJ databases">
        <title>The genome sequences of strain 502.</title>
        <authorList>
            <person name="Gao J."/>
            <person name="Sun J."/>
        </authorList>
    </citation>
    <scope>NUCLEOTIDE SEQUENCE [LARGE SCALE GENOMIC DNA]</scope>
    <source>
        <strain evidence="7 8">502</strain>
    </source>
</reference>
<dbReference type="InterPro" id="IPR036388">
    <property type="entry name" value="WH-like_DNA-bd_sf"/>
</dbReference>
<dbReference type="EMBL" id="RQXU01000007">
    <property type="protein sequence ID" value="RRH88099.1"/>
    <property type="molecule type" value="Genomic_DNA"/>
</dbReference>
<dbReference type="InterPro" id="IPR011711">
    <property type="entry name" value="GntR_C"/>
</dbReference>
<gene>
    <name evidence="6" type="ORF">EH244_15150</name>
    <name evidence="7" type="ORF">EJO66_12365</name>
</gene>
<keyword evidence="2" id="KW-0238">DNA-binding</keyword>
<dbReference type="SMART" id="SM00895">
    <property type="entry name" value="FCD"/>
    <property type="match status" value="1"/>
</dbReference>
<accession>A0A3P3ENY0</accession>
<dbReference type="GO" id="GO:0003700">
    <property type="term" value="F:DNA-binding transcription factor activity"/>
    <property type="evidence" value="ECO:0007669"/>
    <property type="project" value="InterPro"/>
</dbReference>
<evidence type="ECO:0000256" key="2">
    <source>
        <dbReference type="ARBA" id="ARBA00023125"/>
    </source>
</evidence>
<evidence type="ECO:0000313" key="8">
    <source>
        <dbReference type="Proteomes" id="UP000271137"/>
    </source>
</evidence>
<evidence type="ECO:0000256" key="1">
    <source>
        <dbReference type="ARBA" id="ARBA00023015"/>
    </source>
</evidence>
<evidence type="ECO:0000313" key="7">
    <source>
        <dbReference type="EMBL" id="RSZ37492.1"/>
    </source>
</evidence>
<dbReference type="Proteomes" id="UP000271137">
    <property type="component" value="Unassembled WGS sequence"/>
</dbReference>
<dbReference type="RefSeq" id="WP_124959177.1">
    <property type="nucleotide sequence ID" value="NZ_RQXU01000007.1"/>
</dbReference>
<reference evidence="6 9" key="1">
    <citation type="submission" date="2018-11" db="EMBL/GenBank/DDBJ databases">
        <title>The genome of Variovorax sp T529.</title>
        <authorList>
            <person name="Gao J."/>
        </authorList>
    </citation>
    <scope>NUCLEOTIDE SEQUENCE [LARGE SCALE GENOMIC DNA]</scope>
    <source>
        <strain evidence="6 9">T529</strain>
    </source>
</reference>
<dbReference type="InterPro" id="IPR000485">
    <property type="entry name" value="AsnC-type_HTH_dom"/>
</dbReference>
<dbReference type="SUPFAM" id="SSF48008">
    <property type="entry name" value="GntR ligand-binding domain-like"/>
    <property type="match status" value="1"/>
</dbReference>
<dbReference type="PRINTS" id="PR00033">
    <property type="entry name" value="HTHASNC"/>
</dbReference>
<dbReference type="CDD" id="cd07377">
    <property type="entry name" value="WHTH_GntR"/>
    <property type="match status" value="1"/>
</dbReference>
<feature type="domain" description="HTH gntR-type" evidence="5">
    <location>
        <begin position="42"/>
        <end position="109"/>
    </location>
</feature>
<dbReference type="Gene3D" id="1.10.10.10">
    <property type="entry name" value="Winged helix-like DNA-binding domain superfamily/Winged helix DNA-binding domain"/>
    <property type="match status" value="1"/>
</dbReference>
<dbReference type="AlphaFoldDB" id="A0A3P3ENY0"/>
<dbReference type="PANTHER" id="PTHR43537:SF45">
    <property type="entry name" value="GNTR FAMILY REGULATORY PROTEIN"/>
    <property type="match status" value="1"/>
</dbReference>